<sequence length="142" mass="16073">MNQTCLMKLSWKMVNRSSDLWFRVLQGLYENINIHDLPSYRATDSSICTKWFAGSSPKDNWLMLNVDGACKDSNIAGRRGLIRDTEGRWLGGFAKPLGDSSIFMVELWGVFEGITLALSLGVQNIEINVGSLYRMLTCRLFQ</sequence>
<comment type="caution">
    <text evidence="2">The sequence shown here is derived from an EMBL/GenBank/DDBJ whole genome shotgun (WGS) entry which is preliminary data.</text>
</comment>
<dbReference type="InterPro" id="IPR044730">
    <property type="entry name" value="RNase_H-like_dom_plant"/>
</dbReference>
<name>A0AAV0YHJ1_VICFA</name>
<dbReference type="GO" id="GO:0004523">
    <property type="term" value="F:RNA-DNA hybrid ribonuclease activity"/>
    <property type="evidence" value="ECO:0007669"/>
    <property type="project" value="InterPro"/>
</dbReference>
<gene>
    <name evidence="2" type="ORF">VFH_U053120</name>
</gene>
<dbReference type="InterPro" id="IPR053151">
    <property type="entry name" value="RNase_H-like"/>
</dbReference>
<dbReference type="GO" id="GO:0003676">
    <property type="term" value="F:nucleic acid binding"/>
    <property type="evidence" value="ECO:0007669"/>
    <property type="project" value="InterPro"/>
</dbReference>
<evidence type="ECO:0000313" key="2">
    <source>
        <dbReference type="EMBL" id="CAI8583977.1"/>
    </source>
</evidence>
<dbReference type="EMBL" id="CATIWC010001262">
    <property type="protein sequence ID" value="CAI8583977.1"/>
    <property type="molecule type" value="Genomic_DNA"/>
</dbReference>
<evidence type="ECO:0000313" key="3">
    <source>
        <dbReference type="Proteomes" id="UP001157006"/>
    </source>
</evidence>
<dbReference type="SUPFAM" id="SSF53098">
    <property type="entry name" value="Ribonuclease H-like"/>
    <property type="match status" value="1"/>
</dbReference>
<dbReference type="InterPro" id="IPR012337">
    <property type="entry name" value="RNaseH-like_sf"/>
</dbReference>
<organism evidence="2 3">
    <name type="scientific">Vicia faba</name>
    <name type="common">Broad bean</name>
    <name type="synonym">Faba vulgaris</name>
    <dbReference type="NCBI Taxonomy" id="3906"/>
    <lineage>
        <taxon>Eukaryota</taxon>
        <taxon>Viridiplantae</taxon>
        <taxon>Streptophyta</taxon>
        <taxon>Embryophyta</taxon>
        <taxon>Tracheophyta</taxon>
        <taxon>Spermatophyta</taxon>
        <taxon>Magnoliopsida</taxon>
        <taxon>eudicotyledons</taxon>
        <taxon>Gunneridae</taxon>
        <taxon>Pentapetalae</taxon>
        <taxon>rosids</taxon>
        <taxon>fabids</taxon>
        <taxon>Fabales</taxon>
        <taxon>Fabaceae</taxon>
        <taxon>Papilionoideae</taxon>
        <taxon>50 kb inversion clade</taxon>
        <taxon>NPAAA clade</taxon>
        <taxon>Hologalegina</taxon>
        <taxon>IRL clade</taxon>
        <taxon>Fabeae</taxon>
        <taxon>Vicia</taxon>
    </lineage>
</organism>
<accession>A0AAV0YHJ1</accession>
<dbReference type="InterPro" id="IPR002156">
    <property type="entry name" value="RNaseH_domain"/>
</dbReference>
<dbReference type="PANTHER" id="PTHR47723:SF13">
    <property type="entry name" value="PUTATIVE-RELATED"/>
    <property type="match status" value="1"/>
</dbReference>
<keyword evidence="3" id="KW-1185">Reference proteome</keyword>
<evidence type="ECO:0000259" key="1">
    <source>
        <dbReference type="Pfam" id="PF13456"/>
    </source>
</evidence>
<proteinExistence type="predicted"/>
<dbReference type="Pfam" id="PF13456">
    <property type="entry name" value="RVT_3"/>
    <property type="match status" value="1"/>
</dbReference>
<reference evidence="2 3" key="1">
    <citation type="submission" date="2023-01" db="EMBL/GenBank/DDBJ databases">
        <authorList>
            <person name="Kreplak J."/>
        </authorList>
    </citation>
    <scope>NUCLEOTIDE SEQUENCE [LARGE SCALE GENOMIC DNA]</scope>
</reference>
<dbReference type="InterPro" id="IPR036397">
    <property type="entry name" value="RNaseH_sf"/>
</dbReference>
<dbReference type="Gene3D" id="3.30.420.10">
    <property type="entry name" value="Ribonuclease H-like superfamily/Ribonuclease H"/>
    <property type="match status" value="1"/>
</dbReference>
<feature type="domain" description="RNase H type-1" evidence="1">
    <location>
        <begin position="65"/>
        <end position="131"/>
    </location>
</feature>
<dbReference type="CDD" id="cd06222">
    <property type="entry name" value="RNase_H_like"/>
    <property type="match status" value="1"/>
</dbReference>
<dbReference type="AlphaFoldDB" id="A0AAV0YHJ1"/>
<protein>
    <recommendedName>
        <fullName evidence="1">RNase H type-1 domain-containing protein</fullName>
    </recommendedName>
</protein>
<dbReference type="PANTHER" id="PTHR47723">
    <property type="entry name" value="OS05G0353850 PROTEIN"/>
    <property type="match status" value="1"/>
</dbReference>
<dbReference type="Proteomes" id="UP001157006">
    <property type="component" value="Unassembled WGS sequence"/>
</dbReference>